<feature type="domain" description="Phytochrome chromophore attachment site" evidence="2">
    <location>
        <begin position="230"/>
        <end position="370"/>
    </location>
</feature>
<feature type="non-terminal residue" evidence="3">
    <location>
        <position position="460"/>
    </location>
</feature>
<gene>
    <name evidence="3" type="ORF">CK510_27110</name>
</gene>
<comment type="caution">
    <text evidence="3">The sequence shown here is derived from an EMBL/GenBank/DDBJ whole genome shotgun (WGS) entry which is preliminary data.</text>
</comment>
<dbReference type="Proteomes" id="UP000218238">
    <property type="component" value="Unassembled WGS sequence"/>
</dbReference>
<protein>
    <submittedName>
        <fullName evidence="3">Chemotaxis protein</fullName>
    </submittedName>
</protein>
<dbReference type="RefSeq" id="WP_143289462.1">
    <property type="nucleotide sequence ID" value="NZ_NTFS01000496.1"/>
</dbReference>
<dbReference type="SUPFAM" id="SSF55781">
    <property type="entry name" value="GAF domain-like"/>
    <property type="match status" value="3"/>
</dbReference>
<dbReference type="SMART" id="SM00065">
    <property type="entry name" value="GAF"/>
    <property type="match status" value="2"/>
</dbReference>
<accession>A0A2A2TBD6</accession>
<sequence length="460" mass="52318">MTNVYQENQRNGHHIAEGENSEMAVASNKDISDLSITEQQLKLCRQMFSGVATAIQQAKDTYSLTSIATQQIREKLECDRTLIYRLNSIDSGVVFAESRVNSWTPAKDEILPAIIFGLETSHQYLEPVILQVSNEAGVTPYQAQLLEKYQVKSSLSVPILFKDEIWGLLVVQSCSATRQWQEIEISLLSQIAVELNYRFQSFEFQTNLQQQAQEQKALAKVINRIRQSLDLDAIFKNTTKEVRQLLQCDRVSVYRFNSDWSGEYIGESVAPGWTALVGKDIKTVWEDTHLQETQGGRYAKGESFAVNDIYEIGHSQCHLDLLEQFEVKAYVLVPVFVGQKLWGLLAAYQNSGVREWQEREVNLLAQIGVQFGIGVSQAEKLEQEQQKSLQLAQIAEKEKALTKVVNRIRQSTDVDTIFRTTTREVRELLQCDRVGVYRFNPDWSGEFIAESVGSGWNPLF</sequence>
<evidence type="ECO:0000259" key="2">
    <source>
        <dbReference type="PROSITE" id="PS50046"/>
    </source>
</evidence>
<dbReference type="InterPro" id="IPR003018">
    <property type="entry name" value="GAF"/>
</dbReference>
<name>A0A2A2TBD6_9CYAN</name>
<organism evidence="3 4">
    <name type="scientific">Brunnivagina elsteri CCALA 953</name>
    <dbReference type="NCBI Taxonomy" id="987040"/>
    <lineage>
        <taxon>Bacteria</taxon>
        <taxon>Bacillati</taxon>
        <taxon>Cyanobacteriota</taxon>
        <taxon>Cyanophyceae</taxon>
        <taxon>Nostocales</taxon>
        <taxon>Calotrichaceae</taxon>
        <taxon>Brunnivagina</taxon>
    </lineage>
</organism>
<dbReference type="InterPro" id="IPR016132">
    <property type="entry name" value="Phyto_chromo_attachment"/>
</dbReference>
<dbReference type="PROSITE" id="PS50046">
    <property type="entry name" value="PHYTOCHROME_2"/>
    <property type="match status" value="3"/>
</dbReference>
<dbReference type="AlphaFoldDB" id="A0A2A2TBD6"/>
<dbReference type="InterPro" id="IPR029016">
    <property type="entry name" value="GAF-like_dom_sf"/>
</dbReference>
<feature type="domain" description="Phytochrome chromophore attachment site" evidence="2">
    <location>
        <begin position="413"/>
        <end position="460"/>
    </location>
</feature>
<reference evidence="3 4" key="1">
    <citation type="submission" date="2017-08" db="EMBL/GenBank/DDBJ databases">
        <title>Draft genome sequence of filamentous cyanobacterium Calothrix elsteri CCALA 953.</title>
        <authorList>
            <person name="Gagunashvili A.N."/>
            <person name="Elster J."/>
            <person name="Andresson O.S."/>
        </authorList>
    </citation>
    <scope>NUCLEOTIDE SEQUENCE [LARGE SCALE GENOMIC DNA]</scope>
    <source>
        <strain evidence="3 4">CCALA 953</strain>
    </source>
</reference>
<keyword evidence="4" id="KW-1185">Reference proteome</keyword>
<evidence type="ECO:0000313" key="4">
    <source>
        <dbReference type="Proteomes" id="UP000218238"/>
    </source>
</evidence>
<dbReference type="EMBL" id="NTFS01000496">
    <property type="protein sequence ID" value="PAX51022.1"/>
    <property type="molecule type" value="Genomic_DNA"/>
</dbReference>
<dbReference type="OrthoDB" id="474548at2"/>
<feature type="domain" description="Phytochrome chromophore attachment site" evidence="2">
    <location>
        <begin position="60"/>
        <end position="194"/>
    </location>
</feature>
<proteinExistence type="predicted"/>
<evidence type="ECO:0000313" key="3">
    <source>
        <dbReference type="EMBL" id="PAX51022.1"/>
    </source>
</evidence>
<feature type="region of interest" description="Disordered" evidence="1">
    <location>
        <begin position="1"/>
        <end position="20"/>
    </location>
</feature>
<evidence type="ECO:0000256" key="1">
    <source>
        <dbReference type="SAM" id="MobiDB-lite"/>
    </source>
</evidence>
<dbReference type="Pfam" id="PF01590">
    <property type="entry name" value="GAF"/>
    <property type="match status" value="3"/>
</dbReference>
<dbReference type="Gene3D" id="3.30.450.40">
    <property type="match status" value="3"/>
</dbReference>